<dbReference type="CDD" id="cd06186">
    <property type="entry name" value="NOX_Duox_like_FAD_NADP"/>
    <property type="match status" value="1"/>
</dbReference>
<protein>
    <submittedName>
        <fullName evidence="10">Dual oxidase 1</fullName>
    </submittedName>
</protein>
<organism evidence="10 11">
    <name type="scientific">Delitschia confertaspora ATCC 74209</name>
    <dbReference type="NCBI Taxonomy" id="1513339"/>
    <lineage>
        <taxon>Eukaryota</taxon>
        <taxon>Fungi</taxon>
        <taxon>Dikarya</taxon>
        <taxon>Ascomycota</taxon>
        <taxon>Pezizomycotina</taxon>
        <taxon>Dothideomycetes</taxon>
        <taxon>Pleosporomycetidae</taxon>
        <taxon>Pleosporales</taxon>
        <taxon>Delitschiaceae</taxon>
        <taxon>Delitschia</taxon>
    </lineage>
</organism>
<dbReference type="AlphaFoldDB" id="A0A9P4JLK4"/>
<name>A0A9P4JLK4_9PLEO</name>
<feature type="transmembrane region" description="Helical" evidence="8">
    <location>
        <begin position="100"/>
        <end position="121"/>
    </location>
</feature>
<dbReference type="Pfam" id="PF01794">
    <property type="entry name" value="Ferric_reduct"/>
    <property type="match status" value="1"/>
</dbReference>
<evidence type="ECO:0000256" key="2">
    <source>
        <dbReference type="ARBA" id="ARBA00022692"/>
    </source>
</evidence>
<comment type="subcellular location">
    <subcellularLocation>
        <location evidence="1">Membrane</location>
        <topology evidence="1">Multi-pass membrane protein</topology>
    </subcellularLocation>
</comment>
<dbReference type="SUPFAM" id="SSF63380">
    <property type="entry name" value="Riboflavin synthase domain-like"/>
    <property type="match status" value="1"/>
</dbReference>
<dbReference type="GO" id="GO:0043020">
    <property type="term" value="C:NADPH oxidase complex"/>
    <property type="evidence" value="ECO:0007669"/>
    <property type="project" value="TreeGrafter"/>
</dbReference>
<dbReference type="Gene3D" id="3.40.50.80">
    <property type="entry name" value="Nucleotide-binding domain of ferredoxin-NADP reductase (FNR) module"/>
    <property type="match status" value="1"/>
</dbReference>
<evidence type="ECO:0000256" key="3">
    <source>
        <dbReference type="ARBA" id="ARBA00022982"/>
    </source>
</evidence>
<dbReference type="OrthoDB" id="167398at2759"/>
<evidence type="ECO:0000256" key="8">
    <source>
        <dbReference type="SAM" id="Phobius"/>
    </source>
</evidence>
<dbReference type="PANTHER" id="PTHR11972">
    <property type="entry name" value="NADPH OXIDASE"/>
    <property type="match status" value="1"/>
</dbReference>
<dbReference type="FunFam" id="2.40.30.10:FF:000091">
    <property type="entry name" value="NADPH oxidase (NoxA), putative"/>
    <property type="match status" value="1"/>
</dbReference>
<dbReference type="GO" id="GO:0042554">
    <property type="term" value="P:superoxide anion generation"/>
    <property type="evidence" value="ECO:0007669"/>
    <property type="project" value="TreeGrafter"/>
</dbReference>
<evidence type="ECO:0000256" key="4">
    <source>
        <dbReference type="ARBA" id="ARBA00022989"/>
    </source>
</evidence>
<keyword evidence="3" id="KW-0249">Electron transport</keyword>
<feature type="transmembrane region" description="Helical" evidence="8">
    <location>
        <begin position="141"/>
        <end position="160"/>
    </location>
</feature>
<keyword evidence="11" id="KW-1185">Reference proteome</keyword>
<comment type="caution">
    <text evidence="10">The sequence shown here is derived from an EMBL/GenBank/DDBJ whole genome shotgun (WGS) entry which is preliminary data.</text>
</comment>
<keyword evidence="2 8" id="KW-0812">Transmembrane</keyword>
<proteinExistence type="predicted"/>
<dbReference type="SUPFAM" id="SSF52343">
    <property type="entry name" value="Ferredoxin reductase-like, C-terminal NADP-linked domain"/>
    <property type="match status" value="1"/>
</dbReference>
<dbReference type="InterPro" id="IPR017927">
    <property type="entry name" value="FAD-bd_FR_type"/>
</dbReference>
<feature type="transmembrane region" description="Helical" evidence="8">
    <location>
        <begin position="16"/>
        <end position="35"/>
    </location>
</feature>
<keyword evidence="4 8" id="KW-1133">Transmembrane helix</keyword>
<reference evidence="10" key="1">
    <citation type="journal article" date="2020" name="Stud. Mycol.">
        <title>101 Dothideomycetes genomes: a test case for predicting lifestyles and emergence of pathogens.</title>
        <authorList>
            <person name="Haridas S."/>
            <person name="Albert R."/>
            <person name="Binder M."/>
            <person name="Bloem J."/>
            <person name="Labutti K."/>
            <person name="Salamov A."/>
            <person name="Andreopoulos B."/>
            <person name="Baker S."/>
            <person name="Barry K."/>
            <person name="Bills G."/>
            <person name="Bluhm B."/>
            <person name="Cannon C."/>
            <person name="Castanera R."/>
            <person name="Culley D."/>
            <person name="Daum C."/>
            <person name="Ezra D."/>
            <person name="Gonzalez J."/>
            <person name="Henrissat B."/>
            <person name="Kuo A."/>
            <person name="Liang C."/>
            <person name="Lipzen A."/>
            <person name="Lutzoni F."/>
            <person name="Magnuson J."/>
            <person name="Mondo S."/>
            <person name="Nolan M."/>
            <person name="Ohm R."/>
            <person name="Pangilinan J."/>
            <person name="Park H.-J."/>
            <person name="Ramirez L."/>
            <person name="Alfaro M."/>
            <person name="Sun H."/>
            <person name="Tritt A."/>
            <person name="Yoshinaga Y."/>
            <person name="Zwiers L.-H."/>
            <person name="Turgeon B."/>
            <person name="Goodwin S."/>
            <person name="Spatafora J."/>
            <person name="Crous P."/>
            <person name="Grigoriev I."/>
        </authorList>
    </citation>
    <scope>NUCLEOTIDE SEQUENCE</scope>
    <source>
        <strain evidence="10">ATCC 74209</strain>
    </source>
</reference>
<dbReference type="Gene3D" id="2.40.30.10">
    <property type="entry name" value="Translation factors"/>
    <property type="match status" value="1"/>
</dbReference>
<feature type="transmembrane region" description="Helical" evidence="8">
    <location>
        <begin position="172"/>
        <end position="190"/>
    </location>
</feature>
<dbReference type="InterPro" id="IPR013112">
    <property type="entry name" value="FAD-bd_8"/>
</dbReference>
<evidence type="ECO:0000256" key="1">
    <source>
        <dbReference type="ARBA" id="ARBA00004141"/>
    </source>
</evidence>
<dbReference type="SFLD" id="SFLDS00052">
    <property type="entry name" value="Ferric_Reductase_Domain"/>
    <property type="match status" value="1"/>
</dbReference>
<dbReference type="InterPro" id="IPR017938">
    <property type="entry name" value="Riboflavin_synthase-like_b-brl"/>
</dbReference>
<feature type="transmembrane region" description="Helical" evidence="8">
    <location>
        <begin position="55"/>
        <end position="79"/>
    </location>
</feature>
<dbReference type="PROSITE" id="PS51384">
    <property type="entry name" value="FAD_FR"/>
    <property type="match status" value="1"/>
</dbReference>
<evidence type="ECO:0000313" key="10">
    <source>
        <dbReference type="EMBL" id="KAF2201631.1"/>
    </source>
</evidence>
<evidence type="ECO:0000256" key="7">
    <source>
        <dbReference type="ARBA" id="ARBA00023136"/>
    </source>
</evidence>
<gene>
    <name evidence="10" type="ORF">GQ43DRAFT_371027</name>
</gene>
<dbReference type="GO" id="GO:0016175">
    <property type="term" value="F:superoxide-generating NAD(P)H oxidase activity"/>
    <property type="evidence" value="ECO:0007669"/>
    <property type="project" value="TreeGrafter"/>
</dbReference>
<dbReference type="Pfam" id="PF08022">
    <property type="entry name" value="FAD_binding_8"/>
    <property type="match status" value="1"/>
</dbReference>
<dbReference type="Proteomes" id="UP000799536">
    <property type="component" value="Unassembled WGS sequence"/>
</dbReference>
<evidence type="ECO:0000256" key="6">
    <source>
        <dbReference type="ARBA" id="ARBA00023065"/>
    </source>
</evidence>
<accession>A0A9P4JLK4</accession>
<dbReference type="FunFam" id="3.40.50.80:FF:000029">
    <property type="entry name" value="NADPH oxidase A"/>
    <property type="match status" value="1"/>
</dbReference>
<dbReference type="GO" id="GO:0006811">
    <property type="term" value="P:monoatomic ion transport"/>
    <property type="evidence" value="ECO:0007669"/>
    <property type="project" value="UniProtKB-KW"/>
</dbReference>
<dbReference type="PANTHER" id="PTHR11972:SF39">
    <property type="entry name" value="FAD-BINDING FR-TYPE DOMAIN-CONTAINING PROTEIN"/>
    <property type="match status" value="1"/>
</dbReference>
<keyword evidence="5" id="KW-0560">Oxidoreductase</keyword>
<sequence>MAAGIPWKRLFTARKIIFYILFWGFHWGIFAYGWYKQAADIRLKALNGLQYSVWISRGAGLVLSVDTMLIVLPMCRNILRIIRPKMRWLPLDESQWLHRQVAYAMLLFTICHTGAHYVNFFNVEKTQVRPQIALQIHYTEAGGITGHIMLLCMLLIYTTAHAKIRQQSFETFWYTHHLFIPFLLGMYTHATNCFVRDSVQSFSPFAGANFWNHCIGYEGWRWELVGGGIYLIERLYREIRARRPTEIVRVVRHPYDAVEIQFSKPSMKYKPGQWLFLNCPEVSRYQWHPFTITSCPSDKDYISVHVRQVGDFTRALADALGAGPSQSKLYDELDPMGMYEVALEHGQKMPKLRIDGPYGAPAEDVFENEIAVLIGTGIGVTPWASILKSIYHLRQSPNPPRRLRRVEFIWVCKDTSSFEWFQNLLSSLEAQSMGGPDGDQFLRIHTYLTQKIDINTANNIILNSVGTDKDPLTELKSRTNFGRPDFPRLLCGMRDGILDRSYMGGLESTLRTDVGVYFCGPNVAARDIRRACKSATCQEVNFKFWKEHF</sequence>
<feature type="domain" description="FAD-binding FR-type" evidence="9">
    <location>
        <begin position="240"/>
        <end position="364"/>
    </location>
</feature>
<keyword evidence="7 8" id="KW-0472">Membrane</keyword>
<dbReference type="InterPro" id="IPR050369">
    <property type="entry name" value="RBOH/FRE"/>
</dbReference>
<dbReference type="SFLD" id="SFLDG01169">
    <property type="entry name" value="NADPH_oxidase_subgroup_(NOX)"/>
    <property type="match status" value="1"/>
</dbReference>
<keyword evidence="6" id="KW-0406">Ion transport</keyword>
<keyword evidence="6" id="KW-0813">Transport</keyword>
<dbReference type="InterPro" id="IPR013121">
    <property type="entry name" value="Fe_red_NAD-bd_6"/>
</dbReference>
<evidence type="ECO:0000256" key="5">
    <source>
        <dbReference type="ARBA" id="ARBA00023002"/>
    </source>
</evidence>
<dbReference type="SFLD" id="SFLDG01168">
    <property type="entry name" value="Ferric_reductase_subgroup_(FRE"/>
    <property type="match status" value="1"/>
</dbReference>
<evidence type="ECO:0000259" key="9">
    <source>
        <dbReference type="PROSITE" id="PS51384"/>
    </source>
</evidence>
<dbReference type="InterPro" id="IPR013130">
    <property type="entry name" value="Fe3_Rdtase_TM_dom"/>
</dbReference>
<dbReference type="EMBL" id="ML993968">
    <property type="protein sequence ID" value="KAF2201631.1"/>
    <property type="molecule type" value="Genomic_DNA"/>
</dbReference>
<evidence type="ECO:0000313" key="11">
    <source>
        <dbReference type="Proteomes" id="UP000799536"/>
    </source>
</evidence>
<dbReference type="Pfam" id="PF08030">
    <property type="entry name" value="NAD_binding_6"/>
    <property type="match status" value="1"/>
</dbReference>
<dbReference type="GO" id="GO:0006952">
    <property type="term" value="P:defense response"/>
    <property type="evidence" value="ECO:0007669"/>
    <property type="project" value="TreeGrafter"/>
</dbReference>
<dbReference type="InterPro" id="IPR039261">
    <property type="entry name" value="FNR_nucleotide-bd"/>
</dbReference>